<accession>A0A939HPU7</accession>
<evidence type="ECO:0000256" key="2">
    <source>
        <dbReference type="SAM" id="Phobius"/>
    </source>
</evidence>
<reference evidence="3" key="1">
    <citation type="submission" date="2021-03" db="EMBL/GenBank/DDBJ databases">
        <title>The complete genome sequence of Acetobacter sp. TBRC 12339.</title>
        <authorList>
            <person name="Charoenyingcharoen P."/>
            <person name="Yukphan P."/>
        </authorList>
    </citation>
    <scope>NUCLEOTIDE SEQUENCE</scope>
    <source>
        <strain evidence="3">TBRC 12339</strain>
    </source>
</reference>
<evidence type="ECO:0000256" key="1">
    <source>
        <dbReference type="SAM" id="MobiDB-lite"/>
    </source>
</evidence>
<keyword evidence="4" id="KW-1185">Reference proteome</keyword>
<feature type="compositionally biased region" description="Low complexity" evidence="1">
    <location>
        <begin position="1"/>
        <end position="14"/>
    </location>
</feature>
<dbReference type="NCBIfam" id="TIGR02532">
    <property type="entry name" value="IV_pilin_GFxxxE"/>
    <property type="match status" value="1"/>
</dbReference>
<evidence type="ECO:0000313" key="3">
    <source>
        <dbReference type="EMBL" id="MBO1325126.1"/>
    </source>
</evidence>
<dbReference type="InterPro" id="IPR012902">
    <property type="entry name" value="N_methyl_site"/>
</dbReference>
<dbReference type="Proteomes" id="UP000664073">
    <property type="component" value="Unassembled WGS sequence"/>
</dbReference>
<sequence length="170" mass="17811">MTAQPRPARACPRPRAGPPTGPGARLAAGPGAGHGAAREAAQQGFTLIEVLVAFVIVIMAFSVVYRGMVDGVAASQVAIRAQQAISRAQSHLAAVGHGMRVGVLEQDGDDGSGFHWHVRILPEQTEQTALGGLGLYRVEVSESWPDPQTATGRRMLVLHTRRLGPAGEAP</sequence>
<dbReference type="EMBL" id="JAFVMH010000003">
    <property type="protein sequence ID" value="MBO1325126.1"/>
    <property type="molecule type" value="Genomic_DNA"/>
</dbReference>
<proteinExistence type="predicted"/>
<feature type="transmembrane region" description="Helical" evidence="2">
    <location>
        <begin position="45"/>
        <end position="65"/>
    </location>
</feature>
<dbReference type="PROSITE" id="PS00409">
    <property type="entry name" value="PROKAR_NTER_METHYL"/>
    <property type="match status" value="1"/>
</dbReference>
<organism evidence="3 4">
    <name type="scientific">Acetobacter garciniae</name>
    <dbReference type="NCBI Taxonomy" id="2817435"/>
    <lineage>
        <taxon>Bacteria</taxon>
        <taxon>Pseudomonadati</taxon>
        <taxon>Pseudomonadota</taxon>
        <taxon>Alphaproteobacteria</taxon>
        <taxon>Acetobacterales</taxon>
        <taxon>Acetobacteraceae</taxon>
        <taxon>Acetobacter</taxon>
    </lineage>
</organism>
<dbReference type="AlphaFoldDB" id="A0A939HPU7"/>
<comment type="caution">
    <text evidence="3">The sequence shown here is derived from an EMBL/GenBank/DDBJ whole genome shotgun (WGS) entry which is preliminary data.</text>
</comment>
<feature type="region of interest" description="Disordered" evidence="1">
    <location>
        <begin position="1"/>
        <end position="35"/>
    </location>
</feature>
<protein>
    <submittedName>
        <fullName evidence="3">Type II secretion system protein</fullName>
    </submittedName>
</protein>
<gene>
    <name evidence="3" type="ORF">J2D77_08185</name>
</gene>
<keyword evidence="2" id="KW-1133">Transmembrane helix</keyword>
<keyword evidence="2" id="KW-0812">Transmembrane</keyword>
<dbReference type="Pfam" id="PF07963">
    <property type="entry name" value="N_methyl"/>
    <property type="match status" value="1"/>
</dbReference>
<dbReference type="RefSeq" id="WP_207845793.1">
    <property type="nucleotide sequence ID" value="NZ_JAFVMH010000003.1"/>
</dbReference>
<evidence type="ECO:0000313" key="4">
    <source>
        <dbReference type="Proteomes" id="UP000664073"/>
    </source>
</evidence>
<name>A0A939HPU7_9PROT</name>
<keyword evidence="2" id="KW-0472">Membrane</keyword>